<sequence>MGPERPARQDGAGADPLTGVGRRRRAGSGSGTADARAARARELHRKAAEADALAARSRAERDRLMLQLRAEDPRRWSYSALAQAIGCSRELVALVVRRQR</sequence>
<proteinExistence type="predicted"/>
<gene>
    <name evidence="2" type="ORF">AVDCRST_MAG32-2470</name>
</gene>
<reference evidence="2" key="1">
    <citation type="submission" date="2020-02" db="EMBL/GenBank/DDBJ databases">
        <authorList>
            <person name="Meier V. D."/>
        </authorList>
    </citation>
    <scope>NUCLEOTIDE SEQUENCE</scope>
    <source>
        <strain evidence="2">AVDCRST_MAG32</strain>
    </source>
</reference>
<organism evidence="2">
    <name type="scientific">uncultured Nocardioides sp</name>
    <dbReference type="NCBI Taxonomy" id="198441"/>
    <lineage>
        <taxon>Bacteria</taxon>
        <taxon>Bacillati</taxon>
        <taxon>Actinomycetota</taxon>
        <taxon>Actinomycetes</taxon>
        <taxon>Propionibacteriales</taxon>
        <taxon>Nocardioidaceae</taxon>
        <taxon>Nocardioides</taxon>
        <taxon>environmental samples</taxon>
    </lineage>
</organism>
<feature type="region of interest" description="Disordered" evidence="1">
    <location>
        <begin position="1"/>
        <end position="41"/>
    </location>
</feature>
<evidence type="ECO:0000256" key="1">
    <source>
        <dbReference type="SAM" id="MobiDB-lite"/>
    </source>
</evidence>
<dbReference type="EMBL" id="CADCUM010000097">
    <property type="protein sequence ID" value="CAA9393133.1"/>
    <property type="molecule type" value="Genomic_DNA"/>
</dbReference>
<accession>A0A6J4NQQ7</accession>
<dbReference type="AlphaFoldDB" id="A0A6J4NQQ7"/>
<evidence type="ECO:0000313" key="2">
    <source>
        <dbReference type="EMBL" id="CAA9393133.1"/>
    </source>
</evidence>
<name>A0A6J4NQQ7_9ACTN</name>
<protein>
    <submittedName>
        <fullName evidence="2">Uncharacterized protein</fullName>
    </submittedName>
</protein>